<dbReference type="KEGG" id="bsed:DN745_15310"/>
<dbReference type="PANTHER" id="PTHR32060">
    <property type="entry name" value="TAIL-SPECIFIC PROTEASE"/>
    <property type="match status" value="1"/>
</dbReference>
<dbReference type="PROSITE" id="PS50106">
    <property type="entry name" value="PDZ"/>
    <property type="match status" value="1"/>
</dbReference>
<keyword evidence="4" id="KW-0720">Serine protease</keyword>
<dbReference type="Proteomes" id="UP000249799">
    <property type="component" value="Chromosome"/>
</dbReference>
<organism evidence="7 8">
    <name type="scientific">Bradymonas sediminis</name>
    <dbReference type="NCBI Taxonomy" id="1548548"/>
    <lineage>
        <taxon>Bacteria</taxon>
        <taxon>Deltaproteobacteria</taxon>
        <taxon>Bradymonadales</taxon>
        <taxon>Bradymonadaceae</taxon>
        <taxon>Bradymonas</taxon>
    </lineage>
</organism>
<evidence type="ECO:0000256" key="1">
    <source>
        <dbReference type="ARBA" id="ARBA00009179"/>
    </source>
</evidence>
<dbReference type="SMART" id="SM00228">
    <property type="entry name" value="PDZ"/>
    <property type="match status" value="1"/>
</dbReference>
<dbReference type="InterPro" id="IPR011635">
    <property type="entry name" value="CARDB"/>
</dbReference>
<dbReference type="InterPro" id="IPR005151">
    <property type="entry name" value="Tail-specific_protease"/>
</dbReference>
<dbReference type="SUPFAM" id="SSF52096">
    <property type="entry name" value="ClpP/crotonase"/>
    <property type="match status" value="1"/>
</dbReference>
<feature type="domain" description="SH3b" evidence="6">
    <location>
        <begin position="822"/>
        <end position="884"/>
    </location>
</feature>
<evidence type="ECO:0000256" key="2">
    <source>
        <dbReference type="ARBA" id="ARBA00022670"/>
    </source>
</evidence>
<dbReference type="GO" id="GO:0006508">
    <property type="term" value="P:proteolysis"/>
    <property type="evidence" value="ECO:0007669"/>
    <property type="project" value="UniProtKB-KW"/>
</dbReference>
<dbReference type="Pfam" id="PF07705">
    <property type="entry name" value="CARDB"/>
    <property type="match status" value="1"/>
</dbReference>
<dbReference type="CDD" id="cd07560">
    <property type="entry name" value="Peptidase_S41_CPP"/>
    <property type="match status" value="1"/>
</dbReference>
<dbReference type="InterPro" id="IPR041489">
    <property type="entry name" value="PDZ_6"/>
</dbReference>
<sequence length="997" mass="109926">METLMGKLKRHGRFIVAFIALTIAFALSVQFSDRGVQFDLRNSSVSAAEGADDSYDLAALKIFNRVLLRIKDNYVDPSRVDPNKMLIAALDQVQNSISELVVTFVGGKEKPTEIQIHVNGDTQSFEVQKIESLWEMSFRLQKMFRFIDEHLEPDAELDFSEIEYAAINGMLSTLDPHSILLSPKHYDDMRTQTGGKFGGLGIVISIRDGGLTVMSPIPGTPAAKKGIKARDKIVRIGDASTVNMGLQEAVGMMRGDPGEPIDIWVMRESWTEAKKFTIVRAIINIDSVDGQALGDKIGYIRIKNFQSNTHDDLVAELTKLKKKMGGMQGLVLDMRDNPGGLLDQAIKVSDTFLEEGAIVSTVGVGNRMRDQKVATRAGTEAHYPILVLVNAGSASASEIVAGAIQNNKRGLVVGDTTFGKGSVQVLYEFNDKSALKLTIAQYLTPGDVSIQGSGIRPDLRLTPVTFTDGNADMFLSHNILREGDLQSALSNAATSIVDGDNLHHIRFLADPAAEGEDADYQDPNEFREDFEIRFAQELLASAPKAWKAPELMKLVQPVLEKISAREMDRIHKELKTFGVDWSAGENPKDAEVALKLTTSAKNNRVKAGEKIDVTAELTNKSKSPLYRMKAIATSDNPVFDDREFIFGKLNPGESKSWSVEVEMPMEMPTRFDPLTMQVSGPQKSYGTTLSQAIRIVGQPHPQFAFGYEIDDTNGDGILQKGEEVTFRTSVKNVGTADSKEAMVFLKSLAGEAVYLKEGRATIENIKQGETKTADFTFQVKKAPKDNFIEIEVDIFDEVFRDFVHRKIKLPYSEDTEKVKKASGVATLKSGPANLYEGASTATDTAAIAQKGATLPVVAKKGEWIKVNVGEQKAWVEAKAVNYDAKASAKLSGISRHVLYQSPQVTIDLQTMQTSKKSVPLKAKIQDEALIKDYYIFVFNRENATKANTRKLNYTRVDAHEADISAEIPLFSGMNRISIVARDENGMQTTQDVYVYRE</sequence>
<dbReference type="Gene3D" id="3.90.226.10">
    <property type="entry name" value="2-enoyl-CoA Hydratase, Chain A, domain 1"/>
    <property type="match status" value="1"/>
</dbReference>
<dbReference type="Gene3D" id="3.30.750.44">
    <property type="match status" value="1"/>
</dbReference>
<dbReference type="NCBIfam" id="TIGR03900">
    <property type="entry name" value="prc_long_Delta"/>
    <property type="match status" value="1"/>
</dbReference>
<keyword evidence="3" id="KW-0378">Hydrolase</keyword>
<dbReference type="InterPro" id="IPR029045">
    <property type="entry name" value="ClpP/crotonase-like_dom_sf"/>
</dbReference>
<dbReference type="GO" id="GO:0004175">
    <property type="term" value="F:endopeptidase activity"/>
    <property type="evidence" value="ECO:0007669"/>
    <property type="project" value="TreeGrafter"/>
</dbReference>
<reference evidence="7 8" key="1">
    <citation type="submission" date="2018-06" db="EMBL/GenBank/DDBJ databases">
        <title>Lujinxingia sediminis gen. nov. sp. nov., a new facultative anaerobic member of the class Deltaproteobacteria, and proposal of Lujinxingaceae fam. nov.</title>
        <authorList>
            <person name="Guo L.-Y."/>
            <person name="Li C.-M."/>
            <person name="Wang S."/>
            <person name="Du Z.-J."/>
        </authorList>
    </citation>
    <scope>NUCLEOTIDE SEQUENCE [LARGE SCALE GENOMIC DNA]</scope>
    <source>
        <strain evidence="7 8">FA350</strain>
    </source>
</reference>
<dbReference type="GO" id="GO:0007165">
    <property type="term" value="P:signal transduction"/>
    <property type="evidence" value="ECO:0007669"/>
    <property type="project" value="TreeGrafter"/>
</dbReference>
<comment type="similarity">
    <text evidence="1">Belongs to the peptidase S41A family.</text>
</comment>
<evidence type="ECO:0000256" key="4">
    <source>
        <dbReference type="ARBA" id="ARBA00022825"/>
    </source>
</evidence>
<dbReference type="GO" id="GO:0030288">
    <property type="term" value="C:outer membrane-bounded periplasmic space"/>
    <property type="evidence" value="ECO:0007669"/>
    <property type="project" value="TreeGrafter"/>
</dbReference>
<evidence type="ECO:0000256" key="3">
    <source>
        <dbReference type="ARBA" id="ARBA00022801"/>
    </source>
</evidence>
<dbReference type="InterPro" id="IPR004447">
    <property type="entry name" value="Peptidase_S41A"/>
</dbReference>
<dbReference type="CDD" id="cd06782">
    <property type="entry name" value="cpPDZ_CPP-like"/>
    <property type="match status" value="1"/>
</dbReference>
<dbReference type="AlphaFoldDB" id="A0A2Z4FNP4"/>
<dbReference type="Pfam" id="PF06347">
    <property type="entry name" value="SH3_4"/>
    <property type="match status" value="1"/>
</dbReference>
<evidence type="ECO:0000313" key="8">
    <source>
        <dbReference type="Proteomes" id="UP000249799"/>
    </source>
</evidence>
<dbReference type="SMART" id="SM00287">
    <property type="entry name" value="SH3b"/>
    <property type="match status" value="1"/>
</dbReference>
<dbReference type="InterPro" id="IPR036034">
    <property type="entry name" value="PDZ_sf"/>
</dbReference>
<dbReference type="Pfam" id="PF17820">
    <property type="entry name" value="PDZ_6"/>
    <property type="match status" value="1"/>
</dbReference>
<evidence type="ECO:0008006" key="9">
    <source>
        <dbReference type="Google" id="ProtNLM"/>
    </source>
</evidence>
<dbReference type="InterPro" id="IPR010466">
    <property type="entry name" value="DUF1058"/>
</dbReference>
<dbReference type="InterPro" id="IPR003646">
    <property type="entry name" value="SH3-like_bac-type"/>
</dbReference>
<dbReference type="SMART" id="SM00245">
    <property type="entry name" value="TSPc"/>
    <property type="match status" value="1"/>
</dbReference>
<evidence type="ECO:0000313" key="7">
    <source>
        <dbReference type="EMBL" id="AWV90617.1"/>
    </source>
</evidence>
<keyword evidence="8" id="KW-1185">Reference proteome</keyword>
<dbReference type="NCBIfam" id="TIGR00225">
    <property type="entry name" value="prc"/>
    <property type="match status" value="1"/>
</dbReference>
<dbReference type="InterPro" id="IPR023831">
    <property type="entry name" value="MXAN_5808-like"/>
</dbReference>
<dbReference type="PANTHER" id="PTHR32060:SF30">
    <property type="entry name" value="CARBOXY-TERMINAL PROCESSING PROTEASE CTPA"/>
    <property type="match status" value="1"/>
</dbReference>
<keyword evidence="2" id="KW-0645">Protease</keyword>
<dbReference type="Pfam" id="PF03572">
    <property type="entry name" value="Peptidase_S41"/>
    <property type="match status" value="1"/>
</dbReference>
<dbReference type="InterPro" id="IPR001478">
    <property type="entry name" value="PDZ"/>
</dbReference>
<accession>A0A2Z4FNP4</accession>
<evidence type="ECO:0000259" key="6">
    <source>
        <dbReference type="PROSITE" id="PS51781"/>
    </source>
</evidence>
<dbReference type="SUPFAM" id="SSF50156">
    <property type="entry name" value="PDZ domain-like"/>
    <property type="match status" value="1"/>
</dbReference>
<feature type="domain" description="PDZ" evidence="5">
    <location>
        <begin position="198"/>
        <end position="254"/>
    </location>
</feature>
<dbReference type="InterPro" id="IPR013783">
    <property type="entry name" value="Ig-like_fold"/>
</dbReference>
<proteinExistence type="inferred from homology"/>
<gene>
    <name evidence="7" type="ORF">DN745_15310</name>
</gene>
<dbReference type="Gene3D" id="2.60.40.10">
    <property type="entry name" value="Immunoglobulins"/>
    <property type="match status" value="1"/>
</dbReference>
<dbReference type="OrthoDB" id="9812068at2"/>
<dbReference type="EMBL" id="CP030032">
    <property type="protein sequence ID" value="AWV90617.1"/>
    <property type="molecule type" value="Genomic_DNA"/>
</dbReference>
<dbReference type="Gene3D" id="2.30.42.10">
    <property type="match status" value="1"/>
</dbReference>
<evidence type="ECO:0000259" key="5">
    <source>
        <dbReference type="PROSITE" id="PS50106"/>
    </source>
</evidence>
<protein>
    <recommendedName>
        <fullName evidence="9">PDZ domain-containing protein</fullName>
    </recommendedName>
</protein>
<dbReference type="Gene3D" id="2.30.30.40">
    <property type="entry name" value="SH3 Domains"/>
    <property type="match status" value="1"/>
</dbReference>
<dbReference type="GO" id="GO:0008236">
    <property type="term" value="F:serine-type peptidase activity"/>
    <property type="evidence" value="ECO:0007669"/>
    <property type="project" value="UniProtKB-KW"/>
</dbReference>
<name>A0A2Z4FNP4_9DELT</name>
<dbReference type="PROSITE" id="PS51781">
    <property type="entry name" value="SH3B"/>
    <property type="match status" value="1"/>
</dbReference>